<dbReference type="AlphaFoldDB" id="A0A553SK29"/>
<dbReference type="Proteomes" id="UP000319837">
    <property type="component" value="Unassembled WGS sequence"/>
</dbReference>
<gene>
    <name evidence="1" type="ORF">CEQ21_17945</name>
</gene>
<organism evidence="1 2">
    <name type="scientific">Niallia circulans</name>
    <name type="common">Bacillus circulans</name>
    <dbReference type="NCBI Taxonomy" id="1397"/>
    <lineage>
        <taxon>Bacteria</taxon>
        <taxon>Bacillati</taxon>
        <taxon>Bacillota</taxon>
        <taxon>Bacilli</taxon>
        <taxon>Bacillales</taxon>
        <taxon>Bacillaceae</taxon>
        <taxon>Niallia</taxon>
    </lineage>
</organism>
<evidence type="ECO:0000313" key="2">
    <source>
        <dbReference type="Proteomes" id="UP000319837"/>
    </source>
</evidence>
<reference evidence="2" key="1">
    <citation type="submission" date="2018-10" db="EMBL/GenBank/DDBJ databases">
        <title>FDA dAtabase for Regulatory Grade micrObial Sequences (FDA-ARGOS): Supporting development and validation of Infectious Disease Dx tests.</title>
        <authorList>
            <person name="Minogue T."/>
            <person name="Wolcott M."/>
            <person name="Wasieloski L."/>
            <person name="Aguilar W."/>
            <person name="Moore D."/>
            <person name="Tallon L."/>
            <person name="Sadzewicz L."/>
            <person name="Sengamalay N."/>
            <person name="Ott S."/>
            <person name="Godinez A."/>
            <person name="Nagaraj S."/>
            <person name="Vavikolanu K."/>
            <person name="Vyas G."/>
            <person name="Nadendla S."/>
            <person name="George J."/>
            <person name="Sichtig H."/>
        </authorList>
    </citation>
    <scope>NUCLEOTIDE SEQUENCE [LARGE SCALE GENOMIC DNA]</scope>
    <source>
        <strain evidence="2">FDAARGOS_343</strain>
    </source>
</reference>
<comment type="caution">
    <text evidence="1">The sequence shown here is derived from an EMBL/GenBank/DDBJ whole genome shotgun (WGS) entry which is preliminary data.</text>
</comment>
<dbReference type="RefSeq" id="WP_185765695.1">
    <property type="nucleotide sequence ID" value="NZ_RIBP01000004.1"/>
</dbReference>
<evidence type="ECO:0000313" key="1">
    <source>
        <dbReference type="EMBL" id="TRZ37337.1"/>
    </source>
</evidence>
<name>A0A553SK29_NIACI</name>
<sequence>MMLLLRLLLLALIIFIVYRIISFAASPVRRLEFAKRGNRFYLIDDRKNVRMNLLVTYKGFLFEGEKYVHPIDNKTVSRILLWPTEPYDTKLMDADVRFLEESLKAVYPNSKIDWKKS</sequence>
<proteinExistence type="predicted"/>
<protein>
    <submittedName>
        <fullName evidence="1">Sigma-w pathway protein ysdB</fullName>
    </submittedName>
</protein>
<dbReference type="EMBL" id="RIBP01000004">
    <property type="protein sequence ID" value="TRZ37337.1"/>
    <property type="molecule type" value="Genomic_DNA"/>
</dbReference>
<accession>A0A553SK29</accession>